<protein>
    <submittedName>
        <fullName evidence="2">Uncharacterized protein</fullName>
    </submittedName>
</protein>
<keyword evidence="3" id="KW-1185">Reference proteome</keyword>
<feature type="compositionally biased region" description="Pro residues" evidence="1">
    <location>
        <begin position="29"/>
        <end position="44"/>
    </location>
</feature>
<gene>
    <name evidence="2" type="ORF">N865_01370</name>
</gene>
<dbReference type="AlphaFoldDB" id="W9G0K6"/>
<name>W9G0K6_9MICO</name>
<dbReference type="EMBL" id="AWSA01000099">
    <property type="protein sequence ID" value="EWS99585.1"/>
    <property type="molecule type" value="Genomic_DNA"/>
</dbReference>
<evidence type="ECO:0000313" key="2">
    <source>
        <dbReference type="EMBL" id="EWS99585.1"/>
    </source>
</evidence>
<dbReference type="Proteomes" id="UP000019489">
    <property type="component" value="Unassembled WGS sequence"/>
</dbReference>
<evidence type="ECO:0000256" key="1">
    <source>
        <dbReference type="SAM" id="MobiDB-lite"/>
    </source>
</evidence>
<feature type="region of interest" description="Disordered" evidence="1">
    <location>
        <begin position="1"/>
        <end position="75"/>
    </location>
</feature>
<sequence length="75" mass="7553">MVPGDSGPGDTAPGIAHRTDTAPMTVATPPEPSPPTEPPAPIQPPTQVLPAQAPPEPGDLPTSSPRVDEAKGDDE</sequence>
<organism evidence="2 3">
    <name type="scientific">Intrasporangium oryzae NRRL B-24470</name>
    <dbReference type="NCBI Taxonomy" id="1386089"/>
    <lineage>
        <taxon>Bacteria</taxon>
        <taxon>Bacillati</taxon>
        <taxon>Actinomycetota</taxon>
        <taxon>Actinomycetes</taxon>
        <taxon>Micrococcales</taxon>
        <taxon>Intrasporangiaceae</taxon>
        <taxon>Intrasporangium</taxon>
    </lineage>
</organism>
<reference evidence="2 3" key="1">
    <citation type="submission" date="2013-08" db="EMBL/GenBank/DDBJ databases">
        <title>Intrasporangium oryzae NRRL B-24470.</title>
        <authorList>
            <person name="Liu H."/>
            <person name="Wang G."/>
        </authorList>
    </citation>
    <scope>NUCLEOTIDE SEQUENCE [LARGE SCALE GENOMIC DNA]</scope>
    <source>
        <strain evidence="2 3">NRRL B-24470</strain>
    </source>
</reference>
<evidence type="ECO:0000313" key="3">
    <source>
        <dbReference type="Proteomes" id="UP000019489"/>
    </source>
</evidence>
<dbReference type="STRING" id="1386089.N865_01370"/>
<accession>W9G0K6</accession>
<comment type="caution">
    <text evidence="2">The sequence shown here is derived from an EMBL/GenBank/DDBJ whole genome shotgun (WGS) entry which is preliminary data.</text>
</comment>
<feature type="compositionally biased region" description="Basic and acidic residues" evidence="1">
    <location>
        <begin position="66"/>
        <end position="75"/>
    </location>
</feature>
<proteinExistence type="predicted"/>